<keyword evidence="3" id="KW-0012">Acyltransferase</keyword>
<keyword evidence="3" id="KW-0808">Transferase</keyword>
<name>A0ABX4NSG6_9LEPT</name>
<keyword evidence="1" id="KW-0812">Transmembrane</keyword>
<feature type="transmembrane region" description="Helical" evidence="1">
    <location>
        <begin position="94"/>
        <end position="113"/>
    </location>
</feature>
<feature type="transmembrane region" description="Helical" evidence="1">
    <location>
        <begin position="347"/>
        <end position="369"/>
    </location>
</feature>
<dbReference type="EMBL" id="NPDU01000100">
    <property type="protein sequence ID" value="PJZ59758.1"/>
    <property type="molecule type" value="Genomic_DNA"/>
</dbReference>
<dbReference type="Proteomes" id="UP000232149">
    <property type="component" value="Unassembled WGS sequence"/>
</dbReference>
<feature type="domain" description="Acyltransferase 3" evidence="2">
    <location>
        <begin position="16"/>
        <end position="366"/>
    </location>
</feature>
<dbReference type="PANTHER" id="PTHR23028">
    <property type="entry name" value="ACETYLTRANSFERASE"/>
    <property type="match status" value="1"/>
</dbReference>
<feature type="transmembrane region" description="Helical" evidence="1">
    <location>
        <begin position="50"/>
        <end position="73"/>
    </location>
</feature>
<reference evidence="3 4" key="1">
    <citation type="submission" date="2017-07" db="EMBL/GenBank/DDBJ databases">
        <title>Leptospira spp. isolated from tropical soils.</title>
        <authorList>
            <person name="Thibeaux R."/>
            <person name="Iraola G."/>
            <person name="Ferres I."/>
            <person name="Bierque E."/>
            <person name="Girault D."/>
            <person name="Soupe-Gilbert M.-E."/>
            <person name="Picardeau M."/>
            <person name="Goarant C."/>
        </authorList>
    </citation>
    <scope>NUCLEOTIDE SEQUENCE [LARGE SCALE GENOMIC DNA]</scope>
    <source>
        <strain evidence="3 4">FH2-B-D1</strain>
    </source>
</reference>
<dbReference type="GO" id="GO:0016746">
    <property type="term" value="F:acyltransferase activity"/>
    <property type="evidence" value="ECO:0007669"/>
    <property type="project" value="UniProtKB-KW"/>
</dbReference>
<dbReference type="Pfam" id="PF01757">
    <property type="entry name" value="Acyl_transf_3"/>
    <property type="match status" value="1"/>
</dbReference>
<feature type="transmembrane region" description="Helical" evidence="1">
    <location>
        <begin position="322"/>
        <end position="341"/>
    </location>
</feature>
<dbReference type="InterPro" id="IPR050879">
    <property type="entry name" value="Acyltransferase_3"/>
</dbReference>
<comment type="caution">
    <text evidence="3">The sequence shown here is derived from an EMBL/GenBank/DDBJ whole genome shotgun (WGS) entry which is preliminary data.</text>
</comment>
<feature type="transmembrane region" description="Helical" evidence="1">
    <location>
        <begin position="169"/>
        <end position="185"/>
    </location>
</feature>
<dbReference type="InterPro" id="IPR002656">
    <property type="entry name" value="Acyl_transf_3_dom"/>
</dbReference>
<proteinExistence type="predicted"/>
<evidence type="ECO:0000313" key="4">
    <source>
        <dbReference type="Proteomes" id="UP000232149"/>
    </source>
</evidence>
<gene>
    <name evidence="3" type="ORF">CH376_22090</name>
</gene>
<feature type="transmembrane region" description="Helical" evidence="1">
    <location>
        <begin position="249"/>
        <end position="269"/>
    </location>
</feature>
<evidence type="ECO:0000313" key="3">
    <source>
        <dbReference type="EMBL" id="PJZ59758.1"/>
    </source>
</evidence>
<feature type="transmembrane region" description="Helical" evidence="1">
    <location>
        <begin position="20"/>
        <end position="38"/>
    </location>
</feature>
<sequence>MRLYFFPFLKNEKEIQSLNGIRAIAILFVIIYHVWLPFSISNIPKIIQSILWNFNSGVDLFFVLSGFLIYSGILKYENKPDQFSKKRFFIARTLRIFPAYYFSLLILFLYFLGKVQKISQIPNPNEFQSAELHSLYQMLQNCYSDFFYISNYTQHRLSLVGWSLSIEEQFYVLLPFISTFLLLKLKPPRRILLLVILYLIPLSFRFFYLLKNSDISVLIYSHTRVDSLIVGMILAEIQISSLKTKKSKLIENSIPVFGFFILLIGHVFSLDHWFRRTIGFNLFNIGYSMLIFASIQTESAISSILGSPFLRPIARLSYTMYLWNILIAGIAISKVLSGVAAPSTGEFIMAVLAAIFYCFLSSWILYLLIERPFLILKEKILKESK</sequence>
<keyword evidence="1" id="KW-1133">Transmembrane helix</keyword>
<organism evidence="3 4">
    <name type="scientific">Leptospira adleri</name>
    <dbReference type="NCBI Taxonomy" id="2023186"/>
    <lineage>
        <taxon>Bacteria</taxon>
        <taxon>Pseudomonadati</taxon>
        <taxon>Spirochaetota</taxon>
        <taxon>Spirochaetia</taxon>
        <taxon>Leptospirales</taxon>
        <taxon>Leptospiraceae</taxon>
        <taxon>Leptospira</taxon>
    </lineage>
</organism>
<keyword evidence="4" id="KW-1185">Reference proteome</keyword>
<dbReference type="PANTHER" id="PTHR23028:SF53">
    <property type="entry name" value="ACYL_TRANSF_3 DOMAIN-CONTAINING PROTEIN"/>
    <property type="match status" value="1"/>
</dbReference>
<accession>A0ABX4NSG6</accession>
<evidence type="ECO:0000259" key="2">
    <source>
        <dbReference type="Pfam" id="PF01757"/>
    </source>
</evidence>
<keyword evidence="1" id="KW-0472">Membrane</keyword>
<feature type="transmembrane region" description="Helical" evidence="1">
    <location>
        <begin position="289"/>
        <end position="310"/>
    </location>
</feature>
<evidence type="ECO:0000256" key="1">
    <source>
        <dbReference type="SAM" id="Phobius"/>
    </source>
</evidence>
<feature type="transmembrane region" description="Helical" evidence="1">
    <location>
        <begin position="192"/>
        <end position="211"/>
    </location>
</feature>
<protein>
    <submittedName>
        <fullName evidence="3">Acyltransferase</fullName>
    </submittedName>
</protein>